<feature type="domain" description="OmpR/PhoB-type" evidence="3">
    <location>
        <begin position="17"/>
        <end position="92"/>
    </location>
</feature>
<evidence type="ECO:0000256" key="1">
    <source>
        <dbReference type="ARBA" id="ARBA00005820"/>
    </source>
</evidence>
<dbReference type="RefSeq" id="WP_163896674.1">
    <property type="nucleotide sequence ID" value="NZ_AP022599.1"/>
</dbReference>
<dbReference type="Pfam" id="PF25872">
    <property type="entry name" value="HTH_77"/>
    <property type="match status" value="1"/>
</dbReference>
<dbReference type="Pfam" id="PF03704">
    <property type="entry name" value="BTAD"/>
    <property type="match status" value="1"/>
</dbReference>
<dbReference type="PANTHER" id="PTHR47691:SF3">
    <property type="entry name" value="HTH-TYPE TRANSCRIPTIONAL REGULATOR RV0890C-RELATED"/>
    <property type="match status" value="1"/>
</dbReference>
<dbReference type="SUPFAM" id="SSF48452">
    <property type="entry name" value="TPR-like"/>
    <property type="match status" value="2"/>
</dbReference>
<dbReference type="CDD" id="cd15831">
    <property type="entry name" value="BTAD"/>
    <property type="match status" value="1"/>
</dbReference>
<dbReference type="PRINTS" id="PR00364">
    <property type="entry name" value="DISEASERSIST"/>
</dbReference>
<keyword evidence="6" id="KW-1185">Reference proteome</keyword>
<evidence type="ECO:0000256" key="2">
    <source>
        <dbReference type="ARBA" id="ARBA00023125"/>
    </source>
</evidence>
<dbReference type="Gene3D" id="3.40.50.300">
    <property type="entry name" value="P-loop containing nucleotide triphosphate hydrolases"/>
    <property type="match status" value="1"/>
</dbReference>
<dbReference type="PANTHER" id="PTHR47691">
    <property type="entry name" value="REGULATOR-RELATED"/>
    <property type="match status" value="1"/>
</dbReference>
<dbReference type="GO" id="GO:0043531">
    <property type="term" value="F:ADP binding"/>
    <property type="evidence" value="ECO:0007669"/>
    <property type="project" value="InterPro"/>
</dbReference>
<dbReference type="SUPFAM" id="SSF46894">
    <property type="entry name" value="C-terminal effector domain of the bipartite response regulators"/>
    <property type="match status" value="1"/>
</dbReference>
<evidence type="ECO:0000313" key="5">
    <source>
        <dbReference type="EMBL" id="BBY79098.1"/>
    </source>
</evidence>
<dbReference type="SMART" id="SM00862">
    <property type="entry name" value="Trans_reg_C"/>
    <property type="match status" value="1"/>
</dbReference>
<dbReference type="GO" id="GO:0006355">
    <property type="term" value="P:regulation of DNA-templated transcription"/>
    <property type="evidence" value="ECO:0007669"/>
    <property type="project" value="InterPro"/>
</dbReference>
<dbReference type="InterPro" id="IPR011990">
    <property type="entry name" value="TPR-like_helical_dom_sf"/>
</dbReference>
<name>A0A7I7UCB8_MYCPV</name>
<dbReference type="InterPro" id="IPR001867">
    <property type="entry name" value="OmpR/PhoB-type_DNA-bd"/>
</dbReference>
<dbReference type="Gene3D" id="1.25.40.10">
    <property type="entry name" value="Tetratricopeptide repeat domain"/>
    <property type="match status" value="2"/>
</dbReference>
<dbReference type="GO" id="GO:0000160">
    <property type="term" value="P:phosphorelay signal transduction system"/>
    <property type="evidence" value="ECO:0007669"/>
    <property type="project" value="InterPro"/>
</dbReference>
<keyword evidence="2" id="KW-0238">DNA-binding</keyword>
<dbReference type="InterPro" id="IPR027417">
    <property type="entry name" value="P-loop_NTPase"/>
</dbReference>
<dbReference type="InterPro" id="IPR036388">
    <property type="entry name" value="WH-like_DNA-bd_sf"/>
</dbReference>
<evidence type="ECO:0000259" key="3">
    <source>
        <dbReference type="SMART" id="SM00862"/>
    </source>
</evidence>
<comment type="similarity">
    <text evidence="1">Belongs to the AfsR/DnrI/RedD regulatory family.</text>
</comment>
<dbReference type="EMBL" id="AP022599">
    <property type="protein sequence ID" value="BBY79098.1"/>
    <property type="molecule type" value="Genomic_DNA"/>
</dbReference>
<gene>
    <name evidence="5" type="ORF">MPUL_02560</name>
</gene>
<proteinExistence type="inferred from homology"/>
<evidence type="ECO:0000259" key="4">
    <source>
        <dbReference type="SMART" id="SM01043"/>
    </source>
</evidence>
<feature type="domain" description="Bacterial transcriptional activator" evidence="4">
    <location>
        <begin position="99"/>
        <end position="240"/>
    </location>
</feature>
<dbReference type="InterPro" id="IPR005158">
    <property type="entry name" value="BTAD"/>
</dbReference>
<dbReference type="AlphaFoldDB" id="A0A7I7UCB8"/>
<evidence type="ECO:0000313" key="6">
    <source>
        <dbReference type="Proteomes" id="UP000467252"/>
    </source>
</evidence>
<dbReference type="SMART" id="SM01043">
    <property type="entry name" value="BTAD"/>
    <property type="match status" value="1"/>
</dbReference>
<accession>A0A7I7UCB8</accession>
<dbReference type="SUPFAM" id="SSF52540">
    <property type="entry name" value="P-loop containing nucleoside triphosphate hydrolases"/>
    <property type="match status" value="1"/>
</dbReference>
<dbReference type="GO" id="GO:0003677">
    <property type="term" value="F:DNA binding"/>
    <property type="evidence" value="ECO:0007669"/>
    <property type="project" value="UniProtKB-KW"/>
</dbReference>
<sequence>MTVEFRILGEIEAYVDGRRLDIGHARQRCVLVSLLVDVNRPVSTHQLIDRVWADEPPHRARNTLAAYISRVRQLLGVTDDVQVVRGPSGYTLSAEPLAIDLHRFRHLVSAARSATDVEDTARMLERALALWRGEPFAVIETPWANGLRNVLERERFSALLDRNDAALAAGRHADVLASASEALDENPLDERLAGQLMLAQYRGGRQADALDTYRTMRQRLVDELGVDPGPALRAVHQQILDGDPHVPAAVPKPQLSSVQNRPGLPRRASTFIGRQPDVTRISVAVNDCPLVTLTGAGGVGKTRLAVETADRIREHFADGVWICELAPLDAGGSVSQAVAAALRLQPREGLDFVETVIDHLRTRELLLVVDNCEHVLDDAAALIDRITRRCPRVSVLTTSRAALGVEGERVLPVEPLPEEDATALFADRAKASRGDFALDHEPVGAVAEICRRLDGLPLAIELAAARMRAMSSLDIARRLDRLRLLSGGARGTHPRHQSVTATIDWSYRLLSVAEQSLFERLSVFAGGFDLAAAHGVCADDGNEDDTLDLLAGLVDKSMVVVRGGTATTRYDLLETLRAYGRERLQDKGVREDCAVRHATYFTELLERGAAGVHTAEERCWVERFTPNARNTFTAPDYDNLRAAFERSIAVGDVDLALRLVTAMPELLHLRIGYHSIGWAERAVEVADPEHPLYVTAVGVAARGRWVLGEFARARSLAEPARGRAPNPGASYLGYPEDTLADVALYEGDAEGALRHYVAEAEHARRDANPFRLLWILYNITICHDAQHTPGTGISAAQEAMTLADTTDNPTARAMARCALGRVLKCSEPERALDLFDEAVELAGTVQNNWLIGIASTEGAAVRATHGDPATAAQLFIEVLEHWGHGGPGTGALHWLTLRYIARFFAAHGADADAIALHRTIVEAGQQPPLEPAVLARIGAPADGTGMTGAEAVDFARSRLQRYL</sequence>
<dbReference type="InterPro" id="IPR058852">
    <property type="entry name" value="HTH_77"/>
</dbReference>
<dbReference type="Gene3D" id="1.10.10.10">
    <property type="entry name" value="Winged helix-like DNA-binding domain superfamily/Winged helix DNA-binding domain"/>
    <property type="match status" value="1"/>
</dbReference>
<organism evidence="5 6">
    <name type="scientific">Mycolicibacterium pulveris</name>
    <name type="common">Mycobacterium pulveris</name>
    <dbReference type="NCBI Taxonomy" id="36813"/>
    <lineage>
        <taxon>Bacteria</taxon>
        <taxon>Bacillati</taxon>
        <taxon>Actinomycetota</taxon>
        <taxon>Actinomycetes</taxon>
        <taxon>Mycobacteriales</taxon>
        <taxon>Mycobacteriaceae</taxon>
        <taxon>Mycolicibacterium</taxon>
    </lineage>
</organism>
<protein>
    <submittedName>
        <fullName evidence="5">SARP family transcriptional regulator</fullName>
    </submittedName>
</protein>
<dbReference type="Pfam" id="PF00486">
    <property type="entry name" value="Trans_reg_C"/>
    <property type="match status" value="1"/>
</dbReference>
<dbReference type="InterPro" id="IPR016032">
    <property type="entry name" value="Sig_transdc_resp-reg_C-effctor"/>
</dbReference>
<dbReference type="Proteomes" id="UP000467252">
    <property type="component" value="Chromosome"/>
</dbReference>
<reference evidence="5 6" key="1">
    <citation type="journal article" date="2019" name="Emerg. Microbes Infect.">
        <title>Comprehensive subspecies identification of 175 nontuberculous mycobacteria species based on 7547 genomic profiles.</title>
        <authorList>
            <person name="Matsumoto Y."/>
            <person name="Kinjo T."/>
            <person name="Motooka D."/>
            <person name="Nabeya D."/>
            <person name="Jung N."/>
            <person name="Uechi K."/>
            <person name="Horii T."/>
            <person name="Iida T."/>
            <person name="Fujita J."/>
            <person name="Nakamura S."/>
        </authorList>
    </citation>
    <scope>NUCLEOTIDE SEQUENCE [LARGE SCALE GENOMIC DNA]</scope>
    <source>
        <strain evidence="5 6">JCM 6370</strain>
    </source>
</reference>